<keyword evidence="2" id="KW-0378">Hydrolase</keyword>
<evidence type="ECO:0000313" key="2">
    <source>
        <dbReference type="EMBL" id="CAH7675181.1"/>
    </source>
</evidence>
<dbReference type="GO" id="GO:0000390">
    <property type="term" value="P:spliceosomal complex disassembly"/>
    <property type="evidence" value="ECO:0007669"/>
    <property type="project" value="TreeGrafter"/>
</dbReference>
<dbReference type="GO" id="GO:0071013">
    <property type="term" value="C:catalytic step 2 spliceosome"/>
    <property type="evidence" value="ECO:0007669"/>
    <property type="project" value="TreeGrafter"/>
</dbReference>
<dbReference type="Gene3D" id="3.40.50.300">
    <property type="entry name" value="P-loop containing nucleotide triphosphate hydrolases"/>
    <property type="match status" value="1"/>
</dbReference>
<dbReference type="PANTHER" id="PTHR18934">
    <property type="entry name" value="ATP-DEPENDENT RNA HELICASE"/>
    <property type="match status" value="1"/>
</dbReference>
<dbReference type="AlphaFoldDB" id="A0AAV0AZT9"/>
<dbReference type="GO" id="GO:0003724">
    <property type="term" value="F:RNA helicase activity"/>
    <property type="evidence" value="ECO:0007669"/>
    <property type="project" value="TreeGrafter"/>
</dbReference>
<dbReference type="Proteomes" id="UP001153365">
    <property type="component" value="Unassembled WGS sequence"/>
</dbReference>
<dbReference type="InterPro" id="IPR027417">
    <property type="entry name" value="P-loop_NTPase"/>
</dbReference>
<dbReference type="SUPFAM" id="SSF52540">
    <property type="entry name" value="P-loop containing nucleoside triphosphate hydrolases"/>
    <property type="match status" value="1"/>
</dbReference>
<evidence type="ECO:0000259" key="1">
    <source>
        <dbReference type="Pfam" id="PF01805"/>
    </source>
</evidence>
<dbReference type="PANTHER" id="PTHR18934:SF85">
    <property type="entry name" value="ATP-DEPENDENT RNA HELICASE DHX8"/>
    <property type="match status" value="1"/>
</dbReference>
<keyword evidence="3" id="KW-1185">Reference proteome</keyword>
<dbReference type="GO" id="GO:0003723">
    <property type="term" value="F:RNA binding"/>
    <property type="evidence" value="ECO:0007669"/>
    <property type="project" value="InterPro"/>
</dbReference>
<feature type="domain" description="SURP motif" evidence="1">
    <location>
        <begin position="148"/>
        <end position="181"/>
    </location>
</feature>
<comment type="caution">
    <text evidence="2">The sequence shown here is derived from an EMBL/GenBank/DDBJ whole genome shotgun (WGS) entry which is preliminary data.</text>
</comment>
<name>A0AAV0AZT9_PHAPC</name>
<accession>A0AAV0AZT9</accession>
<gene>
    <name evidence="2" type="ORF">PPACK8108_LOCUS10152</name>
</gene>
<organism evidence="2 3">
    <name type="scientific">Phakopsora pachyrhizi</name>
    <name type="common">Asian soybean rust disease fungus</name>
    <dbReference type="NCBI Taxonomy" id="170000"/>
    <lineage>
        <taxon>Eukaryota</taxon>
        <taxon>Fungi</taxon>
        <taxon>Dikarya</taxon>
        <taxon>Basidiomycota</taxon>
        <taxon>Pucciniomycotina</taxon>
        <taxon>Pucciniomycetes</taxon>
        <taxon>Pucciniales</taxon>
        <taxon>Phakopsoraceae</taxon>
        <taxon>Phakopsora</taxon>
    </lineage>
</organism>
<dbReference type="EMBL" id="CALTRL010002264">
    <property type="protein sequence ID" value="CAH7675181.1"/>
    <property type="molecule type" value="Genomic_DNA"/>
</dbReference>
<evidence type="ECO:0000313" key="3">
    <source>
        <dbReference type="Proteomes" id="UP001153365"/>
    </source>
</evidence>
<dbReference type="InterPro" id="IPR000061">
    <property type="entry name" value="Surp"/>
</dbReference>
<reference evidence="2" key="1">
    <citation type="submission" date="2022-06" db="EMBL/GenBank/DDBJ databases">
        <authorList>
            <consortium name="SYNGENTA / RWTH Aachen University"/>
        </authorList>
    </citation>
    <scope>NUCLEOTIDE SEQUENCE</scope>
</reference>
<dbReference type="Pfam" id="PF01805">
    <property type="entry name" value="Surp"/>
    <property type="match status" value="1"/>
</dbReference>
<protein>
    <submittedName>
        <fullName evidence="2">P-loop containing nucleoside triphosphate hydrolase protein</fullName>
    </submittedName>
</protein>
<proteinExistence type="predicted"/>
<sequence length="343" mass="38602">MGKRQEESGWKQATFNHATTYGRITSLSIAEQRASLPISLCNALFQAVEENQVLVVVGDTGSGKTTQMMQYLAEEGLADHGKIACTQPHCVAAMSVEKRVAEEVGCWLGQEVGYTIHFEDCTGPETKIKYMTNGMLQREALIDPAQKYVEKIRQHERTDTRFSFLNPEDAYNAYYLHQVESIKNGNTSQPLNNVININPPLNGPPFCDPFAKPGLVLFDKKTYNNANWVPLNKMFEPGFDYLSSLRNIEPIPINSSFQISDTAINHPTLSQAGHSREQLDLWGRPYPSLDFLRNKTILYIGDSVDRNTLEHIWHLVGANVRSFACDVYGFTFNQISLDGFQVN</sequence>
<dbReference type="GO" id="GO:0016787">
    <property type="term" value="F:hydrolase activity"/>
    <property type="evidence" value="ECO:0007669"/>
    <property type="project" value="UniProtKB-KW"/>
</dbReference>